<dbReference type="PANTHER" id="PTHR43682">
    <property type="entry name" value="LACTATE UTILIZATION PROTEIN C"/>
    <property type="match status" value="1"/>
</dbReference>
<feature type="domain" description="LUD" evidence="1">
    <location>
        <begin position="41"/>
        <end position="215"/>
    </location>
</feature>
<dbReference type="InterPro" id="IPR024185">
    <property type="entry name" value="FTHF_cligase-like_sf"/>
</dbReference>
<sequence length="220" mass="23767">MSDARANILARLRATTAQDAVATTESVAPPEMELSRADQVARLKQLLEAMHAEVHITDSGNWTSILKEVLRKRSANGLLYSPTTAIGITLEETWESDLPPLVGYTEAVEQCKERLFAIDAGITSTQGGLADVGALVLWPDVHEPRLLSLAPAVHIAVLEATKIHGSLAEAMRREHWAEGMPTNALLISGPSKTADIELVLTFGVHGPKELIVLILDDERG</sequence>
<protein>
    <submittedName>
        <fullName evidence="2">Lactate utilization protein</fullName>
    </submittedName>
</protein>
<comment type="caution">
    <text evidence="2">The sequence shown here is derived from an EMBL/GenBank/DDBJ whole genome shotgun (WGS) entry which is preliminary data.</text>
</comment>
<dbReference type="PANTHER" id="PTHR43682:SF1">
    <property type="entry name" value="LACTATE UTILIZATION PROTEIN C"/>
    <property type="match status" value="1"/>
</dbReference>
<evidence type="ECO:0000313" key="3">
    <source>
        <dbReference type="Proteomes" id="UP000760480"/>
    </source>
</evidence>
<gene>
    <name evidence="2" type="ORF">E4P82_00010</name>
</gene>
<dbReference type="RefSeq" id="WP_169246987.1">
    <property type="nucleotide sequence ID" value="NZ_SPMZ01000001.1"/>
</dbReference>
<dbReference type="EMBL" id="SPMZ01000001">
    <property type="protein sequence ID" value="NMQ17727.1"/>
    <property type="molecule type" value="Genomic_DNA"/>
</dbReference>
<dbReference type="Pfam" id="PF02589">
    <property type="entry name" value="LUD_dom"/>
    <property type="match status" value="1"/>
</dbReference>
<dbReference type="Proteomes" id="UP000760480">
    <property type="component" value="Unassembled WGS sequence"/>
</dbReference>
<proteinExistence type="predicted"/>
<organism evidence="2 3">
    <name type="scientific">Candidatus Competibacter phosphatis</name>
    <dbReference type="NCBI Taxonomy" id="221280"/>
    <lineage>
        <taxon>Bacteria</taxon>
        <taxon>Pseudomonadati</taxon>
        <taxon>Pseudomonadota</taxon>
        <taxon>Gammaproteobacteria</taxon>
        <taxon>Candidatus Competibacteraceae</taxon>
        <taxon>Candidatus Competibacter</taxon>
    </lineage>
</organism>
<keyword evidence="3" id="KW-1185">Reference proteome</keyword>
<dbReference type="InterPro" id="IPR003741">
    <property type="entry name" value="LUD_dom"/>
</dbReference>
<dbReference type="Gene3D" id="3.40.50.10420">
    <property type="entry name" value="NagB/RpiA/CoA transferase-like"/>
    <property type="match status" value="1"/>
</dbReference>
<evidence type="ECO:0000313" key="2">
    <source>
        <dbReference type="EMBL" id="NMQ17727.1"/>
    </source>
</evidence>
<name>A0ABX1TEI7_9GAMM</name>
<dbReference type="InterPro" id="IPR037171">
    <property type="entry name" value="NagB/RpiA_transferase-like"/>
</dbReference>
<accession>A0ABX1TEI7</accession>
<reference evidence="2 3" key="1">
    <citation type="submission" date="2019-03" db="EMBL/GenBank/DDBJ databases">
        <title>Metabolic reconstructions from genomes of highly enriched 'Candidatus Accumulibacter' and 'Candidatus Competibacter' bioreactor populations.</title>
        <authorList>
            <person name="Annavajhala M.K."/>
            <person name="Welles L."/>
            <person name="Abbas B."/>
            <person name="Sorokin D."/>
            <person name="Park H."/>
            <person name="Van Loosdrecht M."/>
            <person name="Chandran K."/>
        </authorList>
    </citation>
    <scope>NUCLEOTIDE SEQUENCE [LARGE SCALE GENOMIC DNA]</scope>
    <source>
        <strain evidence="2 3">SBR_G</strain>
    </source>
</reference>
<evidence type="ECO:0000259" key="1">
    <source>
        <dbReference type="Pfam" id="PF02589"/>
    </source>
</evidence>
<dbReference type="SUPFAM" id="SSF100950">
    <property type="entry name" value="NagB/RpiA/CoA transferase-like"/>
    <property type="match status" value="1"/>
</dbReference>